<proteinExistence type="inferred from homology"/>
<evidence type="ECO:0000313" key="9">
    <source>
        <dbReference type="EMBL" id="MFC5380591.1"/>
    </source>
</evidence>
<feature type="coiled-coil region" evidence="5">
    <location>
        <begin position="35"/>
        <end position="80"/>
    </location>
</feature>
<protein>
    <submittedName>
        <fullName evidence="9">NlpC/P60 family protein</fullName>
    </submittedName>
</protein>
<evidence type="ECO:0000313" key="10">
    <source>
        <dbReference type="Proteomes" id="UP001596122"/>
    </source>
</evidence>
<dbReference type="PANTHER" id="PTHR47359:SF3">
    <property type="entry name" value="NLP_P60 DOMAIN-CONTAINING PROTEIN-RELATED"/>
    <property type="match status" value="1"/>
</dbReference>
<evidence type="ECO:0000256" key="6">
    <source>
        <dbReference type="SAM" id="MobiDB-lite"/>
    </source>
</evidence>
<feature type="domain" description="NlpC/P60" evidence="8">
    <location>
        <begin position="276"/>
        <end position="390"/>
    </location>
</feature>
<dbReference type="RefSeq" id="WP_340267983.1">
    <property type="nucleotide sequence ID" value="NZ_JBBEOG010000002.1"/>
</dbReference>
<feature type="coiled-coil region" evidence="5">
    <location>
        <begin position="139"/>
        <end position="198"/>
    </location>
</feature>
<dbReference type="InterPro" id="IPR051794">
    <property type="entry name" value="PG_Endopeptidase_C40"/>
</dbReference>
<dbReference type="Pfam" id="PF00877">
    <property type="entry name" value="NLPC_P60"/>
    <property type="match status" value="1"/>
</dbReference>
<feature type="chain" id="PRO_5046792375" evidence="7">
    <location>
        <begin position="28"/>
        <end position="390"/>
    </location>
</feature>
<dbReference type="PANTHER" id="PTHR47359">
    <property type="entry name" value="PEPTIDOGLYCAN DL-ENDOPEPTIDASE CWLO"/>
    <property type="match status" value="1"/>
</dbReference>
<keyword evidence="7" id="KW-0732">Signal</keyword>
<keyword evidence="3" id="KW-0378">Hydrolase</keyword>
<evidence type="ECO:0000256" key="3">
    <source>
        <dbReference type="ARBA" id="ARBA00022801"/>
    </source>
</evidence>
<reference evidence="10" key="1">
    <citation type="journal article" date="2019" name="Int. J. Syst. Evol. Microbiol.">
        <title>The Global Catalogue of Microorganisms (GCM) 10K type strain sequencing project: providing services to taxonomists for standard genome sequencing and annotation.</title>
        <authorList>
            <consortium name="The Broad Institute Genomics Platform"/>
            <consortium name="The Broad Institute Genome Sequencing Center for Infectious Disease"/>
            <person name="Wu L."/>
            <person name="Ma J."/>
        </authorList>
    </citation>
    <scope>NUCLEOTIDE SEQUENCE [LARGE SCALE GENOMIC DNA]</scope>
    <source>
        <strain evidence="10">CCUG 43114</strain>
    </source>
</reference>
<name>A0ABW0GP57_9MICO</name>
<dbReference type="InterPro" id="IPR038765">
    <property type="entry name" value="Papain-like_cys_pep_sf"/>
</dbReference>
<evidence type="ECO:0000259" key="8">
    <source>
        <dbReference type="PROSITE" id="PS51935"/>
    </source>
</evidence>
<feature type="region of interest" description="Disordered" evidence="6">
    <location>
        <begin position="212"/>
        <end position="273"/>
    </location>
</feature>
<feature type="signal peptide" evidence="7">
    <location>
        <begin position="1"/>
        <end position="27"/>
    </location>
</feature>
<comment type="similarity">
    <text evidence="1">Belongs to the peptidase C40 family.</text>
</comment>
<keyword evidence="5" id="KW-0175">Coiled coil</keyword>
<evidence type="ECO:0000256" key="4">
    <source>
        <dbReference type="ARBA" id="ARBA00022807"/>
    </source>
</evidence>
<gene>
    <name evidence="9" type="ORF">ACFPJ6_07305</name>
</gene>
<keyword evidence="4" id="KW-0788">Thiol protease</keyword>
<dbReference type="EMBL" id="JBHSLD010000007">
    <property type="protein sequence ID" value="MFC5380591.1"/>
    <property type="molecule type" value="Genomic_DNA"/>
</dbReference>
<comment type="caution">
    <text evidence="9">The sequence shown here is derived from an EMBL/GenBank/DDBJ whole genome shotgun (WGS) entry which is preliminary data.</text>
</comment>
<dbReference type="Proteomes" id="UP001596122">
    <property type="component" value="Unassembled WGS sequence"/>
</dbReference>
<dbReference type="SUPFAM" id="SSF54001">
    <property type="entry name" value="Cysteine proteinases"/>
    <property type="match status" value="1"/>
</dbReference>
<evidence type="ECO:0000256" key="2">
    <source>
        <dbReference type="ARBA" id="ARBA00022670"/>
    </source>
</evidence>
<feature type="compositionally biased region" description="Basic and acidic residues" evidence="6">
    <location>
        <begin position="212"/>
        <end position="221"/>
    </location>
</feature>
<dbReference type="Gene3D" id="6.10.250.3150">
    <property type="match status" value="1"/>
</dbReference>
<dbReference type="Gene3D" id="3.90.1720.10">
    <property type="entry name" value="endopeptidase domain like (from Nostoc punctiforme)"/>
    <property type="match status" value="1"/>
</dbReference>
<dbReference type="InterPro" id="IPR000064">
    <property type="entry name" value="NLP_P60_dom"/>
</dbReference>
<feature type="compositionally biased region" description="Low complexity" evidence="6">
    <location>
        <begin position="255"/>
        <end position="273"/>
    </location>
</feature>
<evidence type="ECO:0000256" key="5">
    <source>
        <dbReference type="SAM" id="Coils"/>
    </source>
</evidence>
<dbReference type="PROSITE" id="PS51935">
    <property type="entry name" value="NLPC_P60"/>
    <property type="match status" value="1"/>
</dbReference>
<keyword evidence="2" id="KW-0645">Protease</keyword>
<evidence type="ECO:0000256" key="1">
    <source>
        <dbReference type="ARBA" id="ARBA00007074"/>
    </source>
</evidence>
<evidence type="ECO:0000256" key="7">
    <source>
        <dbReference type="SAM" id="SignalP"/>
    </source>
</evidence>
<keyword evidence="10" id="KW-1185">Reference proteome</keyword>
<organism evidence="9 10">
    <name type="scientific">Aquipuribacter nitratireducens</name>
    <dbReference type="NCBI Taxonomy" id="650104"/>
    <lineage>
        <taxon>Bacteria</taxon>
        <taxon>Bacillati</taxon>
        <taxon>Actinomycetota</taxon>
        <taxon>Actinomycetes</taxon>
        <taxon>Micrococcales</taxon>
        <taxon>Intrasporangiaceae</taxon>
        <taxon>Aquipuribacter</taxon>
    </lineage>
</organism>
<sequence length="390" mass="40210">MRLPHLPSAVRVLAATAAVTLSFGLLAAPAGASDVAEAEQRVEELGRQVAVLTEDYNEMREEAAAQRTRAEAAAAQVSDQQVRIGDMNDELVAFAVEAFKRGGVDPRLALLLRGGSDFSHGSGTIALLGERSSASLSRLRQAQTELLELQREEQRALADVEAMEADLAATKQDIETQLAAAEDDLERAEAAAAAREAARQAAIRAAEQRRAAAEAASRSREAAASSDSGGSGESGGSGGSGGSGDSGDSGGSGGTEVVVSGGTTVSCGGRSVTAPDNRTATVIAFACSQMGKPYQWGAGGPSSYDCSGLTSRAWAQVGVSLPHSSRMQYSSGAKVSRDQLRPGDLVYFYSPISHVGIYIGGGELVAAPSSGDVVKIQSMRYMPYAGGTRH</sequence>
<accession>A0ABW0GP57</accession>
<feature type="compositionally biased region" description="Gly residues" evidence="6">
    <location>
        <begin position="229"/>
        <end position="254"/>
    </location>
</feature>